<feature type="transmembrane region" description="Helical" evidence="5">
    <location>
        <begin position="100"/>
        <end position="126"/>
    </location>
</feature>
<evidence type="ECO:0000256" key="4">
    <source>
        <dbReference type="ARBA" id="ARBA00023136"/>
    </source>
</evidence>
<evidence type="ECO:0000256" key="5">
    <source>
        <dbReference type="SAM" id="Phobius"/>
    </source>
</evidence>
<evidence type="ECO:0000313" key="8">
    <source>
        <dbReference type="Proteomes" id="UP001497453"/>
    </source>
</evidence>
<dbReference type="InterPro" id="IPR050307">
    <property type="entry name" value="Sterol_Desaturase_Related"/>
</dbReference>
<protein>
    <recommendedName>
        <fullName evidence="6">Fatty acid hydroxylase domain-containing protein</fullName>
    </recommendedName>
</protein>
<evidence type="ECO:0000256" key="3">
    <source>
        <dbReference type="ARBA" id="ARBA00022989"/>
    </source>
</evidence>
<accession>A0ABP1EA91</accession>
<feature type="transmembrane region" description="Helical" evidence="5">
    <location>
        <begin position="249"/>
        <end position="271"/>
    </location>
</feature>
<dbReference type="Pfam" id="PF04116">
    <property type="entry name" value="FA_hydroxylase"/>
    <property type="match status" value="1"/>
</dbReference>
<reference evidence="8" key="1">
    <citation type="submission" date="2024-04" db="EMBL/GenBank/DDBJ databases">
        <authorList>
            <person name="Shaw F."/>
            <person name="Minotto A."/>
        </authorList>
    </citation>
    <scope>NUCLEOTIDE SEQUENCE [LARGE SCALE GENOMIC DNA]</scope>
</reference>
<feature type="transmembrane region" description="Helical" evidence="5">
    <location>
        <begin position="185"/>
        <end position="205"/>
    </location>
</feature>
<sequence>MDLVLDILDEYAFDKVYAQLVPASAFASSLNSTILASTSAGLNSTLNLPFITSGSASSAWSHLVSYLPHPPLPEDLLLSPTHTSIPLTSAWPRDYIPRQIISLSVVTMVGIYLLYFVFATLSYFYIFNHEMMKHPRFLKNQVRQEIMCSVKAFPGMMALTMPWFMGEVRGYSKMYASIDEYGWPYFFLSIFLYLVFTDYGIYWIHRWEHHPICYRWLHKPHHKWIIPTPFASHAFHPLDGYAQSLPYHVFIFIFPFHRVLYLFLFVIINFWTILIHDSDMITDHPLETIVNGPAHHTLHHMFFTVNYGQVRSTVCSSSFTYTNSFAHNQYFTWADRMGGSYRQPAKELDPMLDIQALEAKRKQDLGKDQ</sequence>
<evidence type="ECO:0000256" key="1">
    <source>
        <dbReference type="ARBA" id="ARBA00004370"/>
    </source>
</evidence>
<gene>
    <name evidence="7" type="ORF">GFSPODELE1_LOCUS10926</name>
</gene>
<keyword evidence="2 5" id="KW-0812">Transmembrane</keyword>
<name>A0ABP1EA91_9APHY</name>
<dbReference type="EMBL" id="OZ037952">
    <property type="protein sequence ID" value="CAL1716815.1"/>
    <property type="molecule type" value="Genomic_DNA"/>
</dbReference>
<evidence type="ECO:0000259" key="6">
    <source>
        <dbReference type="Pfam" id="PF04116"/>
    </source>
</evidence>
<keyword evidence="8" id="KW-1185">Reference proteome</keyword>
<feature type="transmembrane region" description="Helical" evidence="5">
    <location>
        <begin position="146"/>
        <end position="165"/>
    </location>
</feature>
<organism evidence="7 8">
    <name type="scientific">Somion occarium</name>
    <dbReference type="NCBI Taxonomy" id="3059160"/>
    <lineage>
        <taxon>Eukaryota</taxon>
        <taxon>Fungi</taxon>
        <taxon>Dikarya</taxon>
        <taxon>Basidiomycota</taxon>
        <taxon>Agaricomycotina</taxon>
        <taxon>Agaricomycetes</taxon>
        <taxon>Polyporales</taxon>
        <taxon>Cerrenaceae</taxon>
        <taxon>Somion</taxon>
    </lineage>
</organism>
<keyword evidence="4 5" id="KW-0472">Membrane</keyword>
<feature type="domain" description="Fatty acid hydroxylase" evidence="6">
    <location>
        <begin position="191"/>
        <end position="310"/>
    </location>
</feature>
<keyword evidence="3 5" id="KW-1133">Transmembrane helix</keyword>
<comment type="subcellular location">
    <subcellularLocation>
        <location evidence="1">Membrane</location>
    </subcellularLocation>
</comment>
<proteinExistence type="predicted"/>
<evidence type="ECO:0000313" key="7">
    <source>
        <dbReference type="EMBL" id="CAL1716815.1"/>
    </source>
</evidence>
<evidence type="ECO:0000256" key="2">
    <source>
        <dbReference type="ARBA" id="ARBA00022692"/>
    </source>
</evidence>
<dbReference type="PANTHER" id="PTHR11863">
    <property type="entry name" value="STEROL DESATURASE"/>
    <property type="match status" value="1"/>
</dbReference>
<dbReference type="Proteomes" id="UP001497453">
    <property type="component" value="Chromosome 9"/>
</dbReference>
<dbReference type="InterPro" id="IPR006694">
    <property type="entry name" value="Fatty_acid_hydroxylase"/>
</dbReference>